<dbReference type="OMA" id="NCRFELA"/>
<dbReference type="PANTHER" id="PTHR46225">
    <property type="entry name" value="C3H4 TYPE ZINC FINGER PROTEIN"/>
    <property type="match status" value="1"/>
</dbReference>
<keyword evidence="3" id="KW-0812">Transmembrane</keyword>
<sequence length="297" mass="32008">MPPLLTSTDPLPDPSPPAASRTHDRHRPPIVVVDVVHASGAPGDHSPPDAARARAAGDSPASASTADASVHASSDFPSSRIAHASPSQGASTSSASAASSSSRISITISGSSGSAGYSTELFDRYVRIVNAWYLVWFILGSFWVSDGGTCSTTAPHLYRLIVALTIIYYALLFLPLACFCLIVCCLPLFILVYRIMLPYAERDRRRPRAADPAQVQNLNSIEYSPATFANLAGNDSLEDASCVICLCEYEEGETVRFLPCKHHFHQDCVDVWLRLDKACCLCKQDIDAQTQPLTPPV</sequence>
<evidence type="ECO:0000313" key="6">
    <source>
        <dbReference type="Proteomes" id="UP000012073"/>
    </source>
</evidence>
<evidence type="ECO:0000256" key="3">
    <source>
        <dbReference type="SAM" id="Phobius"/>
    </source>
</evidence>
<dbReference type="InterPro" id="IPR013083">
    <property type="entry name" value="Znf_RING/FYVE/PHD"/>
</dbReference>
<dbReference type="SMART" id="SM00184">
    <property type="entry name" value="RING"/>
    <property type="match status" value="1"/>
</dbReference>
<dbReference type="RefSeq" id="XP_005713943.1">
    <property type="nucleotide sequence ID" value="XM_005713886.1"/>
</dbReference>
<dbReference type="OrthoDB" id="8062037at2759"/>
<organism evidence="5 6">
    <name type="scientific">Chondrus crispus</name>
    <name type="common">Carrageen Irish moss</name>
    <name type="synonym">Polymorpha crispa</name>
    <dbReference type="NCBI Taxonomy" id="2769"/>
    <lineage>
        <taxon>Eukaryota</taxon>
        <taxon>Rhodophyta</taxon>
        <taxon>Florideophyceae</taxon>
        <taxon>Rhodymeniophycidae</taxon>
        <taxon>Gigartinales</taxon>
        <taxon>Gigartinaceae</taxon>
        <taxon>Chondrus</taxon>
    </lineage>
</organism>
<feature type="transmembrane region" description="Helical" evidence="3">
    <location>
        <begin position="166"/>
        <end position="196"/>
    </location>
</feature>
<dbReference type="PROSITE" id="PS50089">
    <property type="entry name" value="ZF_RING_2"/>
    <property type="match status" value="1"/>
</dbReference>
<evidence type="ECO:0000313" key="5">
    <source>
        <dbReference type="EMBL" id="CDF34124.1"/>
    </source>
</evidence>
<feature type="compositionally biased region" description="Low complexity" evidence="2">
    <location>
        <begin position="48"/>
        <end position="69"/>
    </location>
</feature>
<dbReference type="PANTHER" id="PTHR46225:SF19">
    <property type="entry name" value="RING-TYPE DOMAIN-CONTAINING PROTEIN"/>
    <property type="match status" value="1"/>
</dbReference>
<keyword evidence="3" id="KW-0472">Membrane</keyword>
<dbReference type="GeneID" id="17321658"/>
<dbReference type="EMBL" id="HG001674">
    <property type="protein sequence ID" value="CDF34124.1"/>
    <property type="molecule type" value="Genomic_DNA"/>
</dbReference>
<keyword evidence="3" id="KW-1133">Transmembrane helix</keyword>
<evidence type="ECO:0000256" key="1">
    <source>
        <dbReference type="PROSITE-ProRule" id="PRU00175"/>
    </source>
</evidence>
<keyword evidence="1" id="KW-0862">Zinc</keyword>
<feature type="region of interest" description="Disordered" evidence="2">
    <location>
        <begin position="1"/>
        <end position="69"/>
    </location>
</feature>
<reference evidence="6" key="1">
    <citation type="journal article" date="2013" name="Proc. Natl. Acad. Sci. U.S.A.">
        <title>Genome structure and metabolic features in the red seaweed Chondrus crispus shed light on evolution of the Archaeplastida.</title>
        <authorList>
            <person name="Collen J."/>
            <person name="Porcel B."/>
            <person name="Carre W."/>
            <person name="Ball S.G."/>
            <person name="Chaparro C."/>
            <person name="Tonon T."/>
            <person name="Barbeyron T."/>
            <person name="Michel G."/>
            <person name="Noel B."/>
            <person name="Valentin K."/>
            <person name="Elias M."/>
            <person name="Artiguenave F."/>
            <person name="Arun A."/>
            <person name="Aury J.M."/>
            <person name="Barbosa-Neto J.F."/>
            <person name="Bothwell J.H."/>
            <person name="Bouget F.Y."/>
            <person name="Brillet L."/>
            <person name="Cabello-Hurtado F."/>
            <person name="Capella-Gutierrez S."/>
            <person name="Charrier B."/>
            <person name="Cladiere L."/>
            <person name="Cock J.M."/>
            <person name="Coelho S.M."/>
            <person name="Colleoni C."/>
            <person name="Czjzek M."/>
            <person name="Da Silva C."/>
            <person name="Delage L."/>
            <person name="Denoeud F."/>
            <person name="Deschamps P."/>
            <person name="Dittami S.M."/>
            <person name="Gabaldon T."/>
            <person name="Gachon C.M."/>
            <person name="Groisillier A."/>
            <person name="Herve C."/>
            <person name="Jabbari K."/>
            <person name="Katinka M."/>
            <person name="Kloareg B."/>
            <person name="Kowalczyk N."/>
            <person name="Labadie K."/>
            <person name="Leblanc C."/>
            <person name="Lopez P.J."/>
            <person name="McLachlan D.H."/>
            <person name="Meslet-Cladiere L."/>
            <person name="Moustafa A."/>
            <person name="Nehr Z."/>
            <person name="Nyvall Collen P."/>
            <person name="Panaud O."/>
            <person name="Partensky F."/>
            <person name="Poulain J."/>
            <person name="Rensing S.A."/>
            <person name="Rousvoal S."/>
            <person name="Samson G."/>
            <person name="Symeonidi A."/>
            <person name="Weissenbach J."/>
            <person name="Zambounis A."/>
            <person name="Wincker P."/>
            <person name="Boyen C."/>
        </authorList>
    </citation>
    <scope>NUCLEOTIDE SEQUENCE [LARGE SCALE GENOMIC DNA]</scope>
    <source>
        <strain evidence="6">cv. Stackhouse</strain>
    </source>
</reference>
<dbReference type="GO" id="GO:0008270">
    <property type="term" value="F:zinc ion binding"/>
    <property type="evidence" value="ECO:0007669"/>
    <property type="project" value="UniProtKB-KW"/>
</dbReference>
<feature type="transmembrane region" description="Helical" evidence="3">
    <location>
        <begin position="128"/>
        <end position="146"/>
    </location>
</feature>
<dbReference type="Gramene" id="CDF34124">
    <property type="protein sequence ID" value="CDF34124"/>
    <property type="gene ID" value="CHC_T00002816001"/>
</dbReference>
<dbReference type="KEGG" id="ccp:CHC_T00002816001"/>
<dbReference type="Gene3D" id="3.30.40.10">
    <property type="entry name" value="Zinc/RING finger domain, C3HC4 (zinc finger)"/>
    <property type="match status" value="1"/>
</dbReference>
<dbReference type="SUPFAM" id="SSF57850">
    <property type="entry name" value="RING/U-box"/>
    <property type="match status" value="1"/>
</dbReference>
<name>R7Q7W7_CHOCR</name>
<feature type="compositionally biased region" description="Low complexity" evidence="2">
    <location>
        <begin position="1"/>
        <end position="10"/>
    </location>
</feature>
<dbReference type="PhylomeDB" id="R7Q7W7"/>
<dbReference type="InterPro" id="IPR001841">
    <property type="entry name" value="Znf_RING"/>
</dbReference>
<gene>
    <name evidence="5" type="ORF">CHC_T00002816001</name>
</gene>
<proteinExistence type="predicted"/>
<evidence type="ECO:0000256" key="2">
    <source>
        <dbReference type="SAM" id="MobiDB-lite"/>
    </source>
</evidence>
<feature type="domain" description="RING-type" evidence="4">
    <location>
        <begin position="242"/>
        <end position="283"/>
    </location>
</feature>
<evidence type="ECO:0000259" key="4">
    <source>
        <dbReference type="PROSITE" id="PS50089"/>
    </source>
</evidence>
<dbReference type="Pfam" id="PF13639">
    <property type="entry name" value="zf-RING_2"/>
    <property type="match status" value="1"/>
</dbReference>
<dbReference type="Proteomes" id="UP000012073">
    <property type="component" value="Unassembled WGS sequence"/>
</dbReference>
<keyword evidence="1" id="KW-0863">Zinc-finger</keyword>
<accession>R7Q7W7</accession>
<protein>
    <recommendedName>
        <fullName evidence="4">RING-type domain-containing protein</fullName>
    </recommendedName>
</protein>
<keyword evidence="1" id="KW-0479">Metal-binding</keyword>
<keyword evidence="6" id="KW-1185">Reference proteome</keyword>
<dbReference type="AlphaFoldDB" id="R7Q7W7"/>
<dbReference type="STRING" id="2769.R7Q7W7"/>